<evidence type="ECO:0000256" key="11">
    <source>
        <dbReference type="ARBA" id="ARBA00067035"/>
    </source>
</evidence>
<keyword evidence="8" id="KW-0249">Electron transport</keyword>
<comment type="similarity">
    <text evidence="3">Belongs to the ETF alpha-subunit/FixB family.</text>
</comment>
<dbReference type="InterPro" id="IPR029045">
    <property type="entry name" value="ClpP/crotonase-like_dom_sf"/>
</dbReference>
<proteinExistence type="inferred from homology"/>
<dbReference type="Pfam" id="PF00766">
    <property type="entry name" value="ETF_alpha"/>
    <property type="match status" value="1"/>
</dbReference>
<dbReference type="OrthoDB" id="9775794at2"/>
<dbReference type="InterPro" id="IPR018206">
    <property type="entry name" value="ETF_asu_C_CS"/>
</dbReference>
<dbReference type="InterPro" id="IPR014748">
    <property type="entry name" value="Enoyl-CoA_hydra_C"/>
</dbReference>
<comment type="catalytic activity">
    <reaction evidence="10">
        <text>a short-chain (3S)-3-hydroxyacyl-CoA = a short-chain (2E)-enoyl-CoA + H2O</text>
        <dbReference type="Rhea" id="RHEA:52664"/>
        <dbReference type="ChEBI" id="CHEBI:15377"/>
        <dbReference type="ChEBI" id="CHEBI:87488"/>
        <dbReference type="ChEBI" id="CHEBI:136760"/>
        <dbReference type="EC" id="4.2.1.150"/>
    </reaction>
</comment>
<evidence type="ECO:0000259" key="13">
    <source>
        <dbReference type="SMART" id="SM00893"/>
    </source>
</evidence>
<dbReference type="InterPro" id="IPR014731">
    <property type="entry name" value="ETF_asu_C"/>
</dbReference>
<dbReference type="InterPro" id="IPR033947">
    <property type="entry name" value="ETF_alpha_N"/>
</dbReference>
<name>A0A136Q002_9FIRM</name>
<dbReference type="SUPFAM" id="SSF52467">
    <property type="entry name" value="DHS-like NAD/FAD-binding domain"/>
    <property type="match status" value="1"/>
</dbReference>
<dbReference type="InterPro" id="IPR018376">
    <property type="entry name" value="Enoyl-CoA_hyd/isom_CS"/>
</dbReference>
<dbReference type="Proteomes" id="UP000070366">
    <property type="component" value="Unassembled WGS sequence"/>
</dbReference>
<dbReference type="Pfam" id="PF00378">
    <property type="entry name" value="ECH_1"/>
    <property type="match status" value="1"/>
</dbReference>
<dbReference type="AlphaFoldDB" id="A0A136Q002"/>
<evidence type="ECO:0000256" key="3">
    <source>
        <dbReference type="ARBA" id="ARBA00005817"/>
    </source>
</evidence>
<dbReference type="EC" id="4.2.1.150" evidence="11"/>
<dbReference type="GO" id="GO:0009055">
    <property type="term" value="F:electron transfer activity"/>
    <property type="evidence" value="ECO:0007669"/>
    <property type="project" value="InterPro"/>
</dbReference>
<gene>
    <name evidence="14" type="ORF">HMPREF3293_03067</name>
</gene>
<dbReference type="SUPFAM" id="SSF52402">
    <property type="entry name" value="Adenine nucleotide alpha hydrolases-like"/>
    <property type="match status" value="1"/>
</dbReference>
<sequence>MSKDIFVFAEQRDGKLQNVSYELIGEAASLAQDLGQKVVAVLLGDKVKQYGDELIKFGADEVIVVEAPILKEYMTEPYAKALTAVIRDRNPEIFLIGATSIGRDLAPRISARIKTGLTADCTALCIDPDTKLLMMTRPAFGGNLMAIIRCKDHRPQMATVRPGVMQPMEKDLSRTGKVERFQVKFDDRDINIEILEIVKKTKTAADITAAKCLVSGGRGIGNKEYFGELRELAELLDGEISSSRAAVDAGWMDKERQVGQTGKTVRPELYLACGISGAIQHVAGMENSNTVIAINKSETAPIFGVSDLGIVGDLRAIIPRLKEAVKKAKNEGMSYTAPAAEQHIGLENILYNVQKEIAYLTINRPRQLNALNQKTLREIGSVADKLKEDKLVKVLIIRGAGGRAFVAGADISEMQEMTEEEGREISRLAQSVFTKIKELPQIVIAAINGFALGGGNELAMACDIRIASSRSKFGQPEVGLGLIPGFTGTQRLSRLCGSGAAKQMIFTADKWSAEEALRVGLVDVVVPPEGLMRTARDLALKIMSKSMNAIKLAKKAINEGLRLEFRQGLLVENECWAKCFAADGDGHEGMTAFTEKRPANFDHPPRRA</sequence>
<keyword evidence="5" id="KW-0813">Transport</keyword>
<keyword evidence="6" id="KW-0285">Flavoprotein</keyword>
<dbReference type="SMART" id="SM00893">
    <property type="entry name" value="ETF"/>
    <property type="match status" value="1"/>
</dbReference>
<reference evidence="14 15" key="1">
    <citation type="submission" date="2016-02" db="EMBL/GenBank/DDBJ databases">
        <authorList>
            <person name="Wen L."/>
            <person name="He K."/>
            <person name="Yang H."/>
        </authorList>
    </citation>
    <scope>NUCLEOTIDE SEQUENCE [LARGE SCALE GENOMIC DNA]</scope>
    <source>
        <strain evidence="14 15">DSM 22607</strain>
    </source>
</reference>
<dbReference type="Gene3D" id="3.90.226.10">
    <property type="entry name" value="2-enoyl-CoA Hydratase, Chain A, domain 1"/>
    <property type="match status" value="1"/>
</dbReference>
<dbReference type="InterPro" id="IPR001308">
    <property type="entry name" value="ETF_a/FixB"/>
</dbReference>
<evidence type="ECO:0000256" key="9">
    <source>
        <dbReference type="ARBA" id="ARBA00023239"/>
    </source>
</evidence>
<dbReference type="Pfam" id="PF01012">
    <property type="entry name" value="ETF"/>
    <property type="match status" value="1"/>
</dbReference>
<dbReference type="PROSITE" id="PS00696">
    <property type="entry name" value="ETF_ALPHA"/>
    <property type="match status" value="1"/>
</dbReference>
<evidence type="ECO:0000313" key="15">
    <source>
        <dbReference type="Proteomes" id="UP000070366"/>
    </source>
</evidence>
<dbReference type="InterPro" id="IPR029035">
    <property type="entry name" value="DHS-like_NAD/FAD-binding_dom"/>
</dbReference>
<accession>A0A136Q002</accession>
<keyword evidence="9" id="KW-0456">Lyase</keyword>
<dbReference type="Gene3D" id="3.40.50.620">
    <property type="entry name" value="HUPs"/>
    <property type="match status" value="1"/>
</dbReference>
<dbReference type="GO" id="GO:0018812">
    <property type="term" value="F:3-hydroxyacyl-CoA dehydratase activity"/>
    <property type="evidence" value="ECO:0007669"/>
    <property type="project" value="UniProtKB-EC"/>
</dbReference>
<evidence type="ECO:0000256" key="4">
    <source>
        <dbReference type="ARBA" id="ARBA00011881"/>
    </source>
</evidence>
<feature type="domain" description="Electron transfer flavoprotein alpha/beta-subunit N-terminal" evidence="13">
    <location>
        <begin position="5"/>
        <end position="194"/>
    </location>
</feature>
<evidence type="ECO:0000256" key="7">
    <source>
        <dbReference type="ARBA" id="ARBA00022827"/>
    </source>
</evidence>
<comment type="caution">
    <text evidence="14">The sequence shown here is derived from an EMBL/GenBank/DDBJ whole genome shotgun (WGS) entry which is preliminary data.</text>
</comment>
<evidence type="ECO:0000256" key="6">
    <source>
        <dbReference type="ARBA" id="ARBA00022630"/>
    </source>
</evidence>
<evidence type="ECO:0000256" key="10">
    <source>
        <dbReference type="ARBA" id="ARBA00050624"/>
    </source>
</evidence>
<organism evidence="14 15">
    <name type="scientific">Christensenella minuta</name>
    <dbReference type="NCBI Taxonomy" id="626937"/>
    <lineage>
        <taxon>Bacteria</taxon>
        <taxon>Bacillati</taxon>
        <taxon>Bacillota</taxon>
        <taxon>Clostridia</taxon>
        <taxon>Christensenellales</taxon>
        <taxon>Christensenellaceae</taxon>
        <taxon>Christensenella</taxon>
    </lineage>
</organism>
<dbReference type="FunFam" id="3.90.226.10:FF:000009">
    <property type="entry name" value="Carnitinyl-CoA dehydratase"/>
    <property type="match status" value="1"/>
</dbReference>
<protein>
    <recommendedName>
        <fullName evidence="11">short-chain-enoyl-CoA hydratase</fullName>
        <ecNumber evidence="11">4.2.1.150</ecNumber>
    </recommendedName>
</protein>
<dbReference type="Gene3D" id="1.10.12.10">
    <property type="entry name" value="Lyase 2-enoyl-coa Hydratase, Chain A, domain 2"/>
    <property type="match status" value="1"/>
</dbReference>
<comment type="similarity">
    <text evidence="2 12">Belongs to the enoyl-CoA hydratase/isomerase family.</text>
</comment>
<keyword evidence="7" id="KW-0274">FAD</keyword>
<dbReference type="InterPro" id="IPR001753">
    <property type="entry name" value="Enoyl-CoA_hydra/iso"/>
</dbReference>
<dbReference type="EMBL" id="LSZW01000067">
    <property type="protein sequence ID" value="KXK64019.1"/>
    <property type="molecule type" value="Genomic_DNA"/>
</dbReference>
<evidence type="ECO:0000256" key="1">
    <source>
        <dbReference type="ARBA" id="ARBA00005086"/>
    </source>
</evidence>
<dbReference type="SUPFAM" id="SSF52096">
    <property type="entry name" value="ClpP/crotonase"/>
    <property type="match status" value="1"/>
</dbReference>
<evidence type="ECO:0000313" key="14">
    <source>
        <dbReference type="EMBL" id="KXK64019.1"/>
    </source>
</evidence>
<comment type="subunit">
    <text evidence="4">Homotetramer.</text>
</comment>
<comment type="pathway">
    <text evidence="1">Lipid metabolism; butanoate metabolism.</text>
</comment>
<dbReference type="FunFam" id="1.10.12.10:FF:000001">
    <property type="entry name" value="Probable enoyl-CoA hydratase, mitochondrial"/>
    <property type="match status" value="1"/>
</dbReference>
<evidence type="ECO:0000256" key="12">
    <source>
        <dbReference type="RuleBase" id="RU003707"/>
    </source>
</evidence>
<dbReference type="STRING" id="626937.HMPREF3293_03067"/>
<evidence type="ECO:0000256" key="8">
    <source>
        <dbReference type="ARBA" id="ARBA00022982"/>
    </source>
</evidence>
<dbReference type="KEGG" id="cmiu:B1H56_13895"/>
<dbReference type="PANTHER" id="PTHR43153">
    <property type="entry name" value="ELECTRON TRANSFER FLAVOPROTEIN ALPHA"/>
    <property type="match status" value="1"/>
</dbReference>
<dbReference type="CDD" id="cd06558">
    <property type="entry name" value="crotonase-like"/>
    <property type="match status" value="1"/>
</dbReference>
<dbReference type="PANTHER" id="PTHR43153:SF1">
    <property type="entry name" value="ELECTRON TRANSFER FLAVOPROTEIN SUBUNIT ALPHA, MITOCHONDRIAL"/>
    <property type="match status" value="1"/>
</dbReference>
<dbReference type="GO" id="GO:0050660">
    <property type="term" value="F:flavin adenine dinucleotide binding"/>
    <property type="evidence" value="ECO:0007669"/>
    <property type="project" value="InterPro"/>
</dbReference>
<keyword evidence="15" id="KW-1185">Reference proteome</keyword>
<dbReference type="InterPro" id="IPR014729">
    <property type="entry name" value="Rossmann-like_a/b/a_fold"/>
</dbReference>
<dbReference type="PATRIC" id="fig|626937.4.peg.3016"/>
<dbReference type="GO" id="GO:0033539">
    <property type="term" value="P:fatty acid beta-oxidation using acyl-CoA dehydrogenase"/>
    <property type="evidence" value="ECO:0007669"/>
    <property type="project" value="TreeGrafter"/>
</dbReference>
<dbReference type="PROSITE" id="PS00166">
    <property type="entry name" value="ENOYL_COA_HYDRATASE"/>
    <property type="match status" value="1"/>
</dbReference>
<dbReference type="Gene3D" id="3.40.50.1220">
    <property type="entry name" value="TPP-binding domain"/>
    <property type="match status" value="1"/>
</dbReference>
<evidence type="ECO:0000256" key="5">
    <source>
        <dbReference type="ARBA" id="ARBA00022448"/>
    </source>
</evidence>
<dbReference type="InterPro" id="IPR014730">
    <property type="entry name" value="ETF_a/b_N"/>
</dbReference>
<dbReference type="CDD" id="cd01715">
    <property type="entry name" value="ETF_alpha"/>
    <property type="match status" value="1"/>
</dbReference>
<evidence type="ECO:0000256" key="2">
    <source>
        <dbReference type="ARBA" id="ARBA00005254"/>
    </source>
</evidence>